<dbReference type="EMBL" id="BART01027761">
    <property type="protein sequence ID" value="GAG96983.1"/>
    <property type="molecule type" value="Genomic_DNA"/>
</dbReference>
<gene>
    <name evidence="1" type="ORF">S01H4_49132</name>
</gene>
<name>X1CLE6_9ZZZZ</name>
<dbReference type="AlphaFoldDB" id="X1CLE6"/>
<reference evidence="1" key="1">
    <citation type="journal article" date="2014" name="Front. Microbiol.">
        <title>High frequency of phylogenetically diverse reductive dehalogenase-homologous genes in deep subseafloor sedimentary metagenomes.</title>
        <authorList>
            <person name="Kawai M."/>
            <person name="Futagami T."/>
            <person name="Toyoda A."/>
            <person name="Takaki Y."/>
            <person name="Nishi S."/>
            <person name="Hori S."/>
            <person name="Arai W."/>
            <person name="Tsubouchi T."/>
            <person name="Morono Y."/>
            <person name="Uchiyama I."/>
            <person name="Ito T."/>
            <person name="Fujiyama A."/>
            <person name="Inagaki F."/>
            <person name="Takami H."/>
        </authorList>
    </citation>
    <scope>NUCLEOTIDE SEQUENCE</scope>
    <source>
        <strain evidence="1">Expedition CK06-06</strain>
    </source>
</reference>
<accession>X1CLE6</accession>
<feature type="non-terminal residue" evidence="1">
    <location>
        <position position="1"/>
    </location>
</feature>
<organism evidence="1">
    <name type="scientific">marine sediment metagenome</name>
    <dbReference type="NCBI Taxonomy" id="412755"/>
    <lineage>
        <taxon>unclassified sequences</taxon>
        <taxon>metagenomes</taxon>
        <taxon>ecological metagenomes</taxon>
    </lineage>
</organism>
<proteinExistence type="predicted"/>
<protein>
    <submittedName>
        <fullName evidence="1">Uncharacterized protein</fullName>
    </submittedName>
</protein>
<evidence type="ECO:0000313" key="1">
    <source>
        <dbReference type="EMBL" id="GAG96983.1"/>
    </source>
</evidence>
<comment type="caution">
    <text evidence="1">The sequence shown here is derived from an EMBL/GenBank/DDBJ whole genome shotgun (WGS) entry which is preliminary data.</text>
</comment>
<sequence>PVSSTFKLAEKSIQERKYALNKIIDESLNINYISVEESIKPLDQNLVSLININGPVDLEKVIKLYQ</sequence>